<protein>
    <recommendedName>
        <fullName evidence="6">Postreplication repair E3 ubiquitin-protein ligase RAD18</fullName>
        <ecNumber evidence="5">2.3.2.27</ecNumber>
    </recommendedName>
    <alternativeName>
        <fullName evidence="17">Postreplication repair E3 ubiquitin-protein ligase rad18</fullName>
    </alternativeName>
    <alternativeName>
        <fullName evidence="16 18">RING-type E3 ubiquitin transferase RAD18</fullName>
    </alternativeName>
</protein>
<evidence type="ECO:0000256" key="1">
    <source>
        <dbReference type="ARBA" id="ARBA00000900"/>
    </source>
</evidence>
<dbReference type="InterPro" id="IPR001841">
    <property type="entry name" value="Znf_RING"/>
</dbReference>
<dbReference type="FunFam" id="3.30.40.10:FF:000172">
    <property type="entry name" value="E3 ubiquitin-protein ligase RAD18"/>
    <property type="match status" value="1"/>
</dbReference>
<dbReference type="PANTHER" id="PTHR14134">
    <property type="entry name" value="E3 UBIQUITIN-PROTEIN LIGASE RAD18"/>
    <property type="match status" value="1"/>
</dbReference>
<evidence type="ECO:0000256" key="4">
    <source>
        <dbReference type="ARBA" id="ARBA00009506"/>
    </source>
</evidence>
<keyword evidence="13" id="KW-0238">DNA-binding</keyword>
<dbReference type="GO" id="GO:0006301">
    <property type="term" value="P:DNA damage tolerance"/>
    <property type="evidence" value="ECO:0007669"/>
    <property type="project" value="InterPro"/>
</dbReference>
<keyword evidence="10 19" id="KW-0863">Zinc-finger</keyword>
<feature type="region of interest" description="Disordered" evidence="20">
    <location>
        <begin position="333"/>
        <end position="402"/>
    </location>
</feature>
<evidence type="ECO:0000256" key="20">
    <source>
        <dbReference type="SAM" id="MobiDB-lite"/>
    </source>
</evidence>
<evidence type="ECO:0000256" key="5">
    <source>
        <dbReference type="ARBA" id="ARBA00012483"/>
    </source>
</evidence>
<evidence type="ECO:0000256" key="11">
    <source>
        <dbReference type="ARBA" id="ARBA00022786"/>
    </source>
</evidence>
<dbReference type="GO" id="GO:0006513">
    <property type="term" value="P:protein monoubiquitination"/>
    <property type="evidence" value="ECO:0007669"/>
    <property type="project" value="InterPro"/>
</dbReference>
<comment type="subcellular location">
    <subcellularLocation>
        <location evidence="2">Nucleus</location>
    </subcellularLocation>
</comment>
<name>A0A6G6FQK1_9APHY</name>
<dbReference type="AlphaFoldDB" id="A0A6G6FQK1"/>
<dbReference type="PROSITE" id="PS50089">
    <property type="entry name" value="ZF_RING_2"/>
    <property type="match status" value="1"/>
</dbReference>
<dbReference type="EMBL" id="MK805190">
    <property type="protein sequence ID" value="QIE48463.1"/>
    <property type="molecule type" value="mRNA"/>
</dbReference>
<dbReference type="InterPro" id="IPR013083">
    <property type="entry name" value="Znf_RING/FYVE/PHD"/>
</dbReference>
<dbReference type="GO" id="GO:0061630">
    <property type="term" value="F:ubiquitin protein ligase activity"/>
    <property type="evidence" value="ECO:0007669"/>
    <property type="project" value="UniProtKB-EC"/>
</dbReference>
<comment type="catalytic activity">
    <reaction evidence="1">
        <text>S-ubiquitinyl-[E2 ubiquitin-conjugating enzyme]-L-cysteine + [acceptor protein]-L-lysine = [E2 ubiquitin-conjugating enzyme]-L-cysteine + N(6)-ubiquitinyl-[acceptor protein]-L-lysine.</text>
        <dbReference type="EC" id="2.3.2.27"/>
    </reaction>
</comment>
<evidence type="ECO:0000256" key="10">
    <source>
        <dbReference type="ARBA" id="ARBA00022771"/>
    </source>
</evidence>
<evidence type="ECO:0000256" key="18">
    <source>
        <dbReference type="ARBA" id="ARBA00082369"/>
    </source>
</evidence>
<feature type="domain" description="RING-type" evidence="21">
    <location>
        <begin position="44"/>
        <end position="82"/>
    </location>
</feature>
<feature type="region of interest" description="Disordered" evidence="20">
    <location>
        <begin position="228"/>
        <end position="266"/>
    </location>
</feature>
<dbReference type="Gene3D" id="3.30.40.10">
    <property type="entry name" value="Zinc/RING finger domain, C3HC4 (zinc finger)"/>
    <property type="match status" value="1"/>
</dbReference>
<evidence type="ECO:0000256" key="2">
    <source>
        <dbReference type="ARBA" id="ARBA00004123"/>
    </source>
</evidence>
<reference evidence="22" key="1">
    <citation type="journal article" date="2019" name="J. For. Res.">
        <title>Expression and analysis of zinc finger family gene in Lenzites gibbosa.</title>
        <authorList>
            <person name="Zhang J."/>
            <person name="Chi Y."/>
            <person name="Li S."/>
            <person name="Zhang J."/>
            <person name="Chen J."/>
        </authorList>
    </citation>
    <scope>NUCLEOTIDE SEQUENCE</scope>
    <source>
        <strain evidence="22">ZnF56</strain>
    </source>
</reference>
<dbReference type="GO" id="GO:0006281">
    <property type="term" value="P:DNA repair"/>
    <property type="evidence" value="ECO:0007669"/>
    <property type="project" value="UniProtKB-KW"/>
</dbReference>
<feature type="region of interest" description="Disordered" evidence="20">
    <location>
        <begin position="120"/>
        <end position="170"/>
    </location>
</feature>
<evidence type="ECO:0000259" key="21">
    <source>
        <dbReference type="PROSITE" id="PS50089"/>
    </source>
</evidence>
<comment type="similarity">
    <text evidence="4">Belongs to the RAD18 family.</text>
</comment>
<evidence type="ECO:0000256" key="6">
    <source>
        <dbReference type="ARBA" id="ARBA00015551"/>
    </source>
</evidence>
<dbReference type="GO" id="GO:0005634">
    <property type="term" value="C:nucleus"/>
    <property type="evidence" value="ECO:0007669"/>
    <property type="project" value="UniProtKB-SubCell"/>
</dbReference>
<accession>A0A6G6FQK1</accession>
<dbReference type="GO" id="GO:0097505">
    <property type="term" value="C:Rad6-Rad18 complex"/>
    <property type="evidence" value="ECO:0007669"/>
    <property type="project" value="TreeGrafter"/>
</dbReference>
<feature type="compositionally biased region" description="Basic and acidic residues" evidence="20">
    <location>
        <begin position="363"/>
        <end position="374"/>
    </location>
</feature>
<evidence type="ECO:0000256" key="8">
    <source>
        <dbReference type="ARBA" id="ARBA00022723"/>
    </source>
</evidence>
<evidence type="ECO:0000256" key="12">
    <source>
        <dbReference type="ARBA" id="ARBA00022833"/>
    </source>
</evidence>
<keyword evidence="15" id="KW-0539">Nucleus</keyword>
<evidence type="ECO:0000256" key="9">
    <source>
        <dbReference type="ARBA" id="ARBA00022763"/>
    </source>
</evidence>
<evidence type="ECO:0000256" key="7">
    <source>
        <dbReference type="ARBA" id="ARBA00022679"/>
    </source>
</evidence>
<sequence>MASAVEVALGVGVGVGVGEISDSSDFPATATAPGLRALDDALRCDICRDFYDAPVSLPCAHSFCSLCIRSALPISATCPTCTKQASEVHLRKNMAIESAVHAWKLARPLVLGLVNEEHERKTRVAHPEPRNPHRAEPSRKRKRSGSPSDPTDDEIMVLSSPSPAPSESAAHVDALPDTVTCPLCQHTVFSQNINMHIDSDCKRHLAEHAPGASSLGPKGKQRQQWSMLLGNNGPAAPPISRGKKRAKAKGKARAKEADEPGEPAHLPKVAYDIHPQKRIAELLHEWGLPTHGDRHALVRRHSRWIVYYNANVDRAPQVRKTLEQLRSDLRRAEEAEQRTRKETVDDPVAYQKANKAAFAKLTEAARPKKNEKSAQPDPPPPERPAASPTAATDVVEHDICIT</sequence>
<dbReference type="SUPFAM" id="SSF57850">
    <property type="entry name" value="RING/U-box"/>
    <property type="match status" value="1"/>
</dbReference>
<comment type="pathway">
    <text evidence="3">Protein modification; protein ubiquitination.</text>
</comment>
<evidence type="ECO:0000256" key="15">
    <source>
        <dbReference type="ARBA" id="ARBA00023242"/>
    </source>
</evidence>
<dbReference type="OrthoDB" id="9049620at2759"/>
<keyword evidence="14" id="KW-0234">DNA repair</keyword>
<dbReference type="PROSITE" id="PS00518">
    <property type="entry name" value="ZF_RING_1"/>
    <property type="match status" value="1"/>
</dbReference>
<dbReference type="GO" id="GO:0003697">
    <property type="term" value="F:single-stranded DNA binding"/>
    <property type="evidence" value="ECO:0007669"/>
    <property type="project" value="InterPro"/>
</dbReference>
<feature type="compositionally biased region" description="Low complexity" evidence="20">
    <location>
        <begin position="159"/>
        <end position="169"/>
    </location>
</feature>
<feature type="compositionally biased region" description="Basic and acidic residues" evidence="20">
    <location>
        <begin position="120"/>
        <end position="138"/>
    </location>
</feature>
<feature type="compositionally biased region" description="Basic and acidic residues" evidence="20">
    <location>
        <begin position="333"/>
        <end position="344"/>
    </location>
</feature>
<evidence type="ECO:0000256" key="17">
    <source>
        <dbReference type="ARBA" id="ARBA00074353"/>
    </source>
</evidence>
<organism evidence="22">
    <name type="scientific">Trametes gibbosa</name>
    <dbReference type="NCBI Taxonomy" id="160864"/>
    <lineage>
        <taxon>Eukaryota</taxon>
        <taxon>Fungi</taxon>
        <taxon>Dikarya</taxon>
        <taxon>Basidiomycota</taxon>
        <taxon>Agaricomycotina</taxon>
        <taxon>Agaricomycetes</taxon>
        <taxon>Polyporales</taxon>
        <taxon>Polyporaceae</taxon>
        <taxon>Trametes</taxon>
    </lineage>
</organism>
<proteinExistence type="evidence at transcript level"/>
<keyword evidence="9" id="KW-0227">DNA damage</keyword>
<dbReference type="SMART" id="SM00184">
    <property type="entry name" value="RING"/>
    <property type="match status" value="1"/>
</dbReference>
<dbReference type="InterPro" id="IPR017907">
    <property type="entry name" value="Znf_RING_CS"/>
</dbReference>
<evidence type="ECO:0000256" key="3">
    <source>
        <dbReference type="ARBA" id="ARBA00004906"/>
    </source>
</evidence>
<dbReference type="GO" id="GO:0008270">
    <property type="term" value="F:zinc ion binding"/>
    <property type="evidence" value="ECO:0007669"/>
    <property type="project" value="UniProtKB-KW"/>
</dbReference>
<dbReference type="Pfam" id="PF13923">
    <property type="entry name" value="zf-C3HC4_2"/>
    <property type="match status" value="1"/>
</dbReference>
<evidence type="ECO:0000256" key="16">
    <source>
        <dbReference type="ARBA" id="ARBA00031783"/>
    </source>
</evidence>
<keyword evidence="12" id="KW-0862">Zinc</keyword>
<keyword evidence="11" id="KW-0833">Ubl conjugation pathway</keyword>
<evidence type="ECO:0000256" key="13">
    <source>
        <dbReference type="ARBA" id="ARBA00023125"/>
    </source>
</evidence>
<dbReference type="InterPro" id="IPR039577">
    <property type="entry name" value="Rad18"/>
</dbReference>
<dbReference type="PANTHER" id="PTHR14134:SF2">
    <property type="entry name" value="E3 UBIQUITIN-PROTEIN LIGASE RAD18"/>
    <property type="match status" value="1"/>
</dbReference>
<evidence type="ECO:0000256" key="14">
    <source>
        <dbReference type="ARBA" id="ARBA00023204"/>
    </source>
</evidence>
<keyword evidence="7" id="KW-0808">Transferase</keyword>
<dbReference type="EC" id="2.3.2.27" evidence="5"/>
<evidence type="ECO:0000313" key="22">
    <source>
        <dbReference type="EMBL" id="QIE48463.1"/>
    </source>
</evidence>
<evidence type="ECO:0000256" key="19">
    <source>
        <dbReference type="PROSITE-ProRule" id="PRU00175"/>
    </source>
</evidence>
<feature type="compositionally biased region" description="Basic residues" evidence="20">
    <location>
        <begin position="241"/>
        <end position="252"/>
    </location>
</feature>
<keyword evidence="8" id="KW-0479">Metal-binding</keyword>